<dbReference type="OrthoDB" id="9805698at2"/>
<evidence type="ECO:0000313" key="12">
    <source>
        <dbReference type="EMBL" id="TCO75076.1"/>
    </source>
</evidence>
<dbReference type="InterPro" id="IPR025866">
    <property type="entry name" value="PolyA_pol_arg_C_dom"/>
</dbReference>
<evidence type="ECO:0000313" key="13">
    <source>
        <dbReference type="Proteomes" id="UP000294980"/>
    </source>
</evidence>
<feature type="domain" description="Poly A polymerase head" evidence="9">
    <location>
        <begin position="121"/>
        <end position="255"/>
    </location>
</feature>
<evidence type="ECO:0000256" key="8">
    <source>
        <dbReference type="RuleBase" id="RU003953"/>
    </source>
</evidence>
<dbReference type="InterPro" id="IPR043519">
    <property type="entry name" value="NT_sf"/>
</dbReference>
<organism evidence="12 13">
    <name type="scientific">Chromatocurvus halotolerans</name>
    <dbReference type="NCBI Taxonomy" id="1132028"/>
    <lineage>
        <taxon>Bacteria</taxon>
        <taxon>Pseudomonadati</taxon>
        <taxon>Pseudomonadota</taxon>
        <taxon>Gammaproteobacteria</taxon>
        <taxon>Cellvibrionales</taxon>
        <taxon>Halieaceae</taxon>
        <taxon>Chromatocurvus</taxon>
    </lineage>
</organism>
<dbReference type="CDD" id="cd05398">
    <property type="entry name" value="NT_ClassII-CCAase"/>
    <property type="match status" value="1"/>
</dbReference>
<dbReference type="InterPro" id="IPR032828">
    <property type="entry name" value="PolyA_RNA-bd"/>
</dbReference>
<dbReference type="Gene3D" id="1.10.3090.10">
    <property type="entry name" value="cca-adding enzyme, domain 2"/>
    <property type="match status" value="1"/>
</dbReference>
<gene>
    <name evidence="7" type="primary">pcnB</name>
    <name evidence="12" type="ORF">EV688_11028</name>
</gene>
<dbReference type="InterPro" id="IPR052191">
    <property type="entry name" value="tRNA_ntf/polyA_polymerase_I"/>
</dbReference>
<dbReference type="SUPFAM" id="SSF81891">
    <property type="entry name" value="Poly A polymerase C-terminal region-like"/>
    <property type="match status" value="1"/>
</dbReference>
<evidence type="ECO:0000256" key="2">
    <source>
        <dbReference type="ARBA" id="ARBA00022679"/>
    </source>
</evidence>
<proteinExistence type="inferred from homology"/>
<dbReference type="NCBIfam" id="TIGR01942">
    <property type="entry name" value="pcnB"/>
    <property type="match status" value="1"/>
</dbReference>
<reference evidence="12 13" key="1">
    <citation type="submission" date="2019-03" db="EMBL/GenBank/DDBJ databases">
        <title>Genomic Encyclopedia of Type Strains, Phase IV (KMG-IV): sequencing the most valuable type-strain genomes for metagenomic binning, comparative biology and taxonomic classification.</title>
        <authorList>
            <person name="Goeker M."/>
        </authorList>
    </citation>
    <scope>NUCLEOTIDE SEQUENCE [LARGE SCALE GENOMIC DNA]</scope>
    <source>
        <strain evidence="12 13">DSM 23344</strain>
    </source>
</reference>
<evidence type="ECO:0000256" key="4">
    <source>
        <dbReference type="ARBA" id="ARBA00022840"/>
    </source>
</evidence>
<keyword evidence="6 7" id="KW-0804">Transcription</keyword>
<feature type="active site" evidence="7">
    <location>
        <position position="141"/>
    </location>
</feature>
<dbReference type="Pfam" id="PF01743">
    <property type="entry name" value="PolyA_pol"/>
    <property type="match status" value="1"/>
</dbReference>
<keyword evidence="1 7" id="KW-0507">mRNA processing</keyword>
<dbReference type="EMBL" id="SLWX01000010">
    <property type="protein sequence ID" value="TCO75076.1"/>
    <property type="molecule type" value="Genomic_DNA"/>
</dbReference>
<dbReference type="Gene3D" id="3.30.460.10">
    <property type="entry name" value="Beta Polymerase, domain 2"/>
    <property type="match status" value="1"/>
</dbReference>
<dbReference type="SUPFAM" id="SSF81301">
    <property type="entry name" value="Nucleotidyltransferase"/>
    <property type="match status" value="1"/>
</dbReference>
<dbReference type="Proteomes" id="UP000294980">
    <property type="component" value="Unassembled WGS sequence"/>
</dbReference>
<dbReference type="AlphaFoldDB" id="A0A4R2KV79"/>
<keyword evidence="3 7" id="KW-0547">Nucleotide-binding</keyword>
<dbReference type="GO" id="GO:0043633">
    <property type="term" value="P:polyadenylation-dependent RNA catabolic process"/>
    <property type="evidence" value="ECO:0007669"/>
    <property type="project" value="InterPro"/>
</dbReference>
<dbReference type="EC" id="2.7.7.19" evidence="7"/>
<evidence type="ECO:0000256" key="5">
    <source>
        <dbReference type="ARBA" id="ARBA00022884"/>
    </source>
</evidence>
<comment type="catalytic activity">
    <reaction evidence="7">
        <text>RNA(n) + ATP = RNA(n)-3'-adenine ribonucleotide + diphosphate</text>
        <dbReference type="Rhea" id="RHEA:11332"/>
        <dbReference type="Rhea" id="RHEA-COMP:14527"/>
        <dbReference type="Rhea" id="RHEA-COMP:17347"/>
        <dbReference type="ChEBI" id="CHEBI:30616"/>
        <dbReference type="ChEBI" id="CHEBI:33019"/>
        <dbReference type="ChEBI" id="CHEBI:140395"/>
        <dbReference type="ChEBI" id="CHEBI:173115"/>
        <dbReference type="EC" id="2.7.7.19"/>
    </reaction>
</comment>
<keyword evidence="13" id="KW-1185">Reference proteome</keyword>
<dbReference type="GO" id="GO:0005524">
    <property type="term" value="F:ATP binding"/>
    <property type="evidence" value="ECO:0007669"/>
    <property type="project" value="UniProtKB-UniRule"/>
</dbReference>
<sequence length="515" mass="58578">MGKSSSPRSFIKTPCNNACSITLKTSSGFENNHKQNHDDLHGANRPVVLLLTTPRVRIPVQQHTALAVRLPCDTIWCLTPTATRFSRLKVIPRTEHCISRRNISSSALKVMSRLRKQDFEAYLVGGAVRDLLLGGHPKDFDIATDATPEDVHNLFRNSRIIGRRFRIVHVRFGREIIEVTTFRGHHDSDGDSDTATDQSRQSKRGLLLRDNVYGTLDEDAIRRDLTINALYYCSETFAVYDHAKGMQDLDARRVRIIGNPLQRYREDPVRMLRVVRFAAKLGFSIEHDTQNAIAEGAALLNDIPSARLFDEILKLFLAGHAAATLDLLRQHRLLQHLFPEPAHLMDRDPRAAALVSCAMANTDKRIRADKPVTPAFILAAILWPVVALRAEQLHDRGEPRVPAMHSAGQQVVAEACQRVAIPKRFSQPMREIWEFQDRLERPRGKKAAELVEHRRFRAAYDFLLLREEAGEECDNRGQWWTDFQTLDMDARLKKLDDDAVTTHGRRSGRKKRAAR</sequence>
<dbReference type="PANTHER" id="PTHR43051">
    <property type="entry name" value="POLYNUCLEOTIDE ADENYLYLTRANSFERASE FAMILY PROTEIN"/>
    <property type="match status" value="1"/>
</dbReference>
<comment type="caution">
    <text evidence="12">The sequence shown here is derived from an EMBL/GenBank/DDBJ whole genome shotgun (WGS) entry which is preliminary data.</text>
</comment>
<feature type="domain" description="tRNA nucleotidyltransferase/poly(A) polymerase RNA and SrmB- binding" evidence="11">
    <location>
        <begin position="282"/>
        <end position="342"/>
    </location>
</feature>
<dbReference type="InterPro" id="IPR010206">
    <property type="entry name" value="PolA_pol_I"/>
</dbReference>
<keyword evidence="4 7" id="KW-0067">ATP-binding</keyword>
<feature type="active site" evidence="7">
    <location>
        <position position="139"/>
    </location>
</feature>
<dbReference type="GO" id="GO:1990817">
    <property type="term" value="F:poly(A) RNA polymerase activity"/>
    <property type="evidence" value="ECO:0007669"/>
    <property type="project" value="UniProtKB-UniRule"/>
</dbReference>
<feature type="active site" evidence="7">
    <location>
        <position position="224"/>
    </location>
</feature>
<accession>A0A4R2KV79</accession>
<evidence type="ECO:0000259" key="10">
    <source>
        <dbReference type="Pfam" id="PF12626"/>
    </source>
</evidence>
<dbReference type="GO" id="GO:0003723">
    <property type="term" value="F:RNA binding"/>
    <property type="evidence" value="ECO:0007669"/>
    <property type="project" value="UniProtKB-UniRule"/>
</dbReference>
<dbReference type="FunFam" id="3.30.460.10:FF:000035">
    <property type="entry name" value="Poly(A) polymerase I"/>
    <property type="match status" value="1"/>
</dbReference>
<evidence type="ECO:0000256" key="7">
    <source>
        <dbReference type="HAMAP-Rule" id="MF_00957"/>
    </source>
</evidence>
<dbReference type="GO" id="GO:0006397">
    <property type="term" value="P:mRNA processing"/>
    <property type="evidence" value="ECO:0007669"/>
    <property type="project" value="UniProtKB-KW"/>
</dbReference>
<name>A0A4R2KV79_9GAMM</name>
<evidence type="ECO:0000259" key="11">
    <source>
        <dbReference type="Pfam" id="PF12627"/>
    </source>
</evidence>
<evidence type="ECO:0000256" key="1">
    <source>
        <dbReference type="ARBA" id="ARBA00022664"/>
    </source>
</evidence>
<protein>
    <recommendedName>
        <fullName evidence="7">Poly(A) polymerase I</fullName>
        <shortName evidence="7">PAP I</shortName>
        <ecNumber evidence="7">2.7.7.19</ecNumber>
    </recommendedName>
</protein>
<dbReference type="PANTHER" id="PTHR43051:SF1">
    <property type="entry name" value="POLYNUCLEOTIDE ADENYLYLTRANSFERASE FAMILY PROTEIN"/>
    <property type="match status" value="1"/>
</dbReference>
<feature type="domain" description="Polymerase A arginine-rich C-terminal" evidence="10">
    <location>
        <begin position="397"/>
        <end position="511"/>
    </location>
</feature>
<keyword evidence="2 7" id="KW-0808">Transferase</keyword>
<dbReference type="HAMAP" id="MF_00957">
    <property type="entry name" value="PolyA_pol"/>
    <property type="match status" value="1"/>
</dbReference>
<keyword evidence="5 7" id="KW-0694">RNA-binding</keyword>
<evidence type="ECO:0000256" key="3">
    <source>
        <dbReference type="ARBA" id="ARBA00022741"/>
    </source>
</evidence>
<dbReference type="Pfam" id="PF12627">
    <property type="entry name" value="PolyA_pol_RNAbd"/>
    <property type="match status" value="1"/>
</dbReference>
<dbReference type="InterPro" id="IPR002646">
    <property type="entry name" value="PolA_pol_head_dom"/>
</dbReference>
<comment type="similarity">
    <text evidence="7 8">Belongs to the tRNA nucleotidyltransferase/poly(A) polymerase family.</text>
</comment>
<evidence type="ECO:0000256" key="6">
    <source>
        <dbReference type="ARBA" id="ARBA00023163"/>
    </source>
</evidence>
<dbReference type="Pfam" id="PF12626">
    <property type="entry name" value="PolyA_pol_arg_C"/>
    <property type="match status" value="1"/>
</dbReference>
<comment type="function">
    <text evidence="7">Adds poly(A) tail to the 3' end of many RNAs, which usually targets these RNAs for decay. Plays a significant role in the global control of gene expression, through influencing the rate of transcript degradation, and in the general RNA quality control.</text>
</comment>
<evidence type="ECO:0000259" key="9">
    <source>
        <dbReference type="Pfam" id="PF01743"/>
    </source>
</evidence>